<comment type="caution">
    <text evidence="2">The sequence shown here is derived from an EMBL/GenBank/DDBJ whole genome shotgun (WGS) entry which is preliminary data.</text>
</comment>
<feature type="transmembrane region" description="Helical" evidence="1">
    <location>
        <begin position="24"/>
        <end position="49"/>
    </location>
</feature>
<reference evidence="2 3" key="1">
    <citation type="submission" date="2016-04" db="EMBL/GenBank/DDBJ databases">
        <authorList>
            <person name="Evans L.H."/>
            <person name="Alamgir A."/>
            <person name="Owens N."/>
            <person name="Weber N.D."/>
            <person name="Virtaneva K."/>
            <person name="Barbian K."/>
            <person name="Babar A."/>
            <person name="Rosenke K."/>
        </authorList>
    </citation>
    <scope>NUCLEOTIDE SEQUENCE [LARGE SCALE GENOMIC DNA]</scope>
    <source>
        <strain evidence="2">NIES-2108</strain>
    </source>
</reference>
<name>A0A367RNW3_NOSPU</name>
<organism evidence="2 3">
    <name type="scientific">Nostoc punctiforme NIES-2108</name>
    <dbReference type="NCBI Taxonomy" id="1356359"/>
    <lineage>
        <taxon>Bacteria</taxon>
        <taxon>Bacillati</taxon>
        <taxon>Cyanobacteriota</taxon>
        <taxon>Cyanophyceae</taxon>
        <taxon>Nostocales</taxon>
        <taxon>Nostocaceae</taxon>
        <taxon>Nostoc</taxon>
    </lineage>
</organism>
<dbReference type="Pfam" id="PF11282">
    <property type="entry name" value="DUF3082"/>
    <property type="match status" value="1"/>
</dbReference>
<keyword evidence="1" id="KW-0472">Membrane</keyword>
<dbReference type="PANTHER" id="PTHR35733">
    <property type="entry name" value="OS02G0307800 PROTEIN"/>
    <property type="match status" value="1"/>
</dbReference>
<dbReference type="PANTHER" id="PTHR35733:SF1">
    <property type="entry name" value="OS02G0307800 PROTEIN"/>
    <property type="match status" value="1"/>
</dbReference>
<dbReference type="InterPro" id="IPR021434">
    <property type="entry name" value="DUF3082"/>
</dbReference>
<dbReference type="Proteomes" id="UP000252085">
    <property type="component" value="Unassembled WGS sequence"/>
</dbReference>
<evidence type="ECO:0000313" key="2">
    <source>
        <dbReference type="EMBL" id="RCJ38248.1"/>
    </source>
</evidence>
<sequence length="109" mass="11228">MNDQNLTPQTDAKESVTASPLRCFTGAVISGGMGFAAYSLMIAIATNFASKPIHSINPLVVKISSAVRTLVVGVVALGSGIFGIVAIGLLALGVQLLVQQLTKQKSSEN</sequence>
<evidence type="ECO:0008006" key="4">
    <source>
        <dbReference type="Google" id="ProtNLM"/>
    </source>
</evidence>
<keyword evidence="1" id="KW-1133">Transmembrane helix</keyword>
<dbReference type="AlphaFoldDB" id="A0A367RNW3"/>
<dbReference type="EMBL" id="LXQE01000125">
    <property type="protein sequence ID" value="RCJ38248.1"/>
    <property type="molecule type" value="Genomic_DNA"/>
</dbReference>
<proteinExistence type="predicted"/>
<protein>
    <recommendedName>
        <fullName evidence="4">DUF3082 domain-containing protein</fullName>
    </recommendedName>
</protein>
<evidence type="ECO:0000313" key="3">
    <source>
        <dbReference type="Proteomes" id="UP000252085"/>
    </source>
</evidence>
<gene>
    <name evidence="2" type="ORF">A6769_10940</name>
</gene>
<feature type="transmembrane region" description="Helical" evidence="1">
    <location>
        <begin position="70"/>
        <end position="98"/>
    </location>
</feature>
<accession>A0A367RNW3</accession>
<keyword evidence="1" id="KW-0812">Transmembrane</keyword>
<evidence type="ECO:0000256" key="1">
    <source>
        <dbReference type="SAM" id="Phobius"/>
    </source>
</evidence>